<evidence type="ECO:0000313" key="3">
    <source>
        <dbReference type="Proteomes" id="UP000261284"/>
    </source>
</evidence>
<dbReference type="AlphaFoldDB" id="A0A3E1NIE1"/>
<keyword evidence="1" id="KW-1133">Transmembrane helix</keyword>
<feature type="transmembrane region" description="Helical" evidence="1">
    <location>
        <begin position="122"/>
        <end position="140"/>
    </location>
</feature>
<dbReference type="OrthoDB" id="329514at2"/>
<dbReference type="RefSeq" id="WP_116847794.1">
    <property type="nucleotide sequence ID" value="NZ_QTJU01000004.1"/>
</dbReference>
<keyword evidence="1" id="KW-0472">Membrane</keyword>
<evidence type="ECO:0000256" key="1">
    <source>
        <dbReference type="SAM" id="Phobius"/>
    </source>
</evidence>
<feature type="transmembrane region" description="Helical" evidence="1">
    <location>
        <begin position="41"/>
        <end position="62"/>
    </location>
</feature>
<reference evidence="2 3" key="1">
    <citation type="submission" date="2018-08" db="EMBL/GenBank/DDBJ databases">
        <title>Chitinophagaceae sp. K23C18032701, a novel bacterium isolated from forest soil.</title>
        <authorList>
            <person name="Wang C."/>
        </authorList>
    </citation>
    <scope>NUCLEOTIDE SEQUENCE [LARGE SCALE GENOMIC DNA]</scope>
    <source>
        <strain evidence="2 3">K23C18032701</strain>
    </source>
</reference>
<evidence type="ECO:0008006" key="4">
    <source>
        <dbReference type="Google" id="ProtNLM"/>
    </source>
</evidence>
<dbReference type="Proteomes" id="UP000261284">
    <property type="component" value="Unassembled WGS sequence"/>
</dbReference>
<keyword evidence="1" id="KW-0812">Transmembrane</keyword>
<name>A0A3E1NIE1_9BACT</name>
<proteinExistence type="predicted"/>
<feature type="transmembrane region" description="Helical" evidence="1">
    <location>
        <begin position="6"/>
        <end position="29"/>
    </location>
</feature>
<comment type="caution">
    <text evidence="2">The sequence shown here is derived from an EMBL/GenBank/DDBJ whole genome shotgun (WGS) entry which is preliminary data.</text>
</comment>
<organism evidence="2 3">
    <name type="scientific">Deminuibacter soli</name>
    <dbReference type="NCBI Taxonomy" id="2291815"/>
    <lineage>
        <taxon>Bacteria</taxon>
        <taxon>Pseudomonadati</taxon>
        <taxon>Bacteroidota</taxon>
        <taxon>Chitinophagia</taxon>
        <taxon>Chitinophagales</taxon>
        <taxon>Chitinophagaceae</taxon>
        <taxon>Deminuibacter</taxon>
    </lineage>
</organism>
<keyword evidence="3" id="KW-1185">Reference proteome</keyword>
<evidence type="ECO:0000313" key="2">
    <source>
        <dbReference type="EMBL" id="RFM27716.1"/>
    </source>
</evidence>
<gene>
    <name evidence="2" type="ORF">DXN05_13495</name>
</gene>
<accession>A0A3E1NIE1</accession>
<protein>
    <recommendedName>
        <fullName evidence="4">Cytochrome B</fullName>
    </recommendedName>
</protein>
<sequence length="152" mass="17106">MYLASVYLHSLLRWVILILLLANIVRHFANASKPFTAQDKKLGLFLMISAHITLLLGLYQVIFGRFGWLNVPAGTNVMKDAFWRFYLVEHPFGMLVAIVLITIGKGVAKKNLPDAKKHRKSAILFLVALIIILATIPWPGREAIGRALWPSM</sequence>
<dbReference type="EMBL" id="QTJU01000004">
    <property type="protein sequence ID" value="RFM27716.1"/>
    <property type="molecule type" value="Genomic_DNA"/>
</dbReference>
<feature type="transmembrane region" description="Helical" evidence="1">
    <location>
        <begin position="82"/>
        <end position="101"/>
    </location>
</feature>